<dbReference type="GO" id="GO:0005886">
    <property type="term" value="C:plasma membrane"/>
    <property type="evidence" value="ECO:0007669"/>
    <property type="project" value="UniProtKB-SubCell"/>
</dbReference>
<dbReference type="Proteomes" id="UP000567795">
    <property type="component" value="Unassembled WGS sequence"/>
</dbReference>
<keyword evidence="4 7" id="KW-0812">Transmembrane</keyword>
<protein>
    <submittedName>
        <fullName evidence="8">Putative membrane protein YeaQ/YmgE (Transglycosylase-associated protein family)</fullName>
    </submittedName>
</protein>
<dbReference type="Pfam" id="PF04226">
    <property type="entry name" value="Transgly_assoc"/>
    <property type="match status" value="1"/>
</dbReference>
<comment type="subcellular location">
    <subcellularLocation>
        <location evidence="1">Cell membrane</location>
        <topology evidence="1">Multi-pass membrane protein</topology>
    </subcellularLocation>
</comment>
<gene>
    <name evidence="8" type="ORF">FHU37_002578</name>
</gene>
<comment type="caution">
    <text evidence="8">The sequence shown here is derived from an EMBL/GenBank/DDBJ whole genome shotgun (WGS) entry which is preliminary data.</text>
</comment>
<evidence type="ECO:0000256" key="3">
    <source>
        <dbReference type="ARBA" id="ARBA00022475"/>
    </source>
</evidence>
<comment type="similarity">
    <text evidence="2">Belongs to the UPF0410 family.</text>
</comment>
<name>A0A852ZUN8_9ACTN</name>
<dbReference type="RefSeq" id="WP_179814341.1">
    <property type="nucleotide sequence ID" value="NZ_JACBZD010000001.1"/>
</dbReference>
<evidence type="ECO:0000256" key="5">
    <source>
        <dbReference type="ARBA" id="ARBA00022989"/>
    </source>
</evidence>
<proteinExistence type="inferred from homology"/>
<evidence type="ECO:0000256" key="6">
    <source>
        <dbReference type="ARBA" id="ARBA00023136"/>
    </source>
</evidence>
<dbReference type="PANTHER" id="PTHR33884">
    <property type="entry name" value="UPF0410 PROTEIN YMGE"/>
    <property type="match status" value="1"/>
</dbReference>
<feature type="transmembrane region" description="Helical" evidence="7">
    <location>
        <begin position="29"/>
        <end position="51"/>
    </location>
</feature>
<reference evidence="8 9" key="1">
    <citation type="submission" date="2020-07" db="EMBL/GenBank/DDBJ databases">
        <title>Sequencing the genomes of 1000 actinobacteria strains.</title>
        <authorList>
            <person name="Klenk H.-P."/>
        </authorList>
    </citation>
    <scope>NUCLEOTIDE SEQUENCE [LARGE SCALE GENOMIC DNA]</scope>
    <source>
        <strain evidence="8 9">DSM 42178</strain>
    </source>
</reference>
<evidence type="ECO:0000256" key="4">
    <source>
        <dbReference type="ARBA" id="ARBA00022692"/>
    </source>
</evidence>
<feature type="transmembrane region" description="Helical" evidence="7">
    <location>
        <begin position="63"/>
        <end position="82"/>
    </location>
</feature>
<evidence type="ECO:0000256" key="1">
    <source>
        <dbReference type="ARBA" id="ARBA00004651"/>
    </source>
</evidence>
<keyword evidence="3" id="KW-1003">Cell membrane</keyword>
<sequence>MGILGWILLGLVAGLLAKALMPGRDPGGIIVTTLLGILGALLGGFLGNALFGADAIDEFWDVSTWLAAIVGSVILLIIYRMATGRRTHH</sequence>
<keyword evidence="9" id="KW-1185">Reference proteome</keyword>
<keyword evidence="5 7" id="KW-1133">Transmembrane helix</keyword>
<dbReference type="EMBL" id="JACBZD010000001">
    <property type="protein sequence ID" value="NYI05635.1"/>
    <property type="molecule type" value="Genomic_DNA"/>
</dbReference>
<evidence type="ECO:0000256" key="2">
    <source>
        <dbReference type="ARBA" id="ARBA00011006"/>
    </source>
</evidence>
<accession>A0A852ZUN8</accession>
<evidence type="ECO:0000256" key="7">
    <source>
        <dbReference type="SAM" id="Phobius"/>
    </source>
</evidence>
<dbReference type="PANTHER" id="PTHR33884:SF3">
    <property type="entry name" value="UPF0410 PROTEIN YMGE"/>
    <property type="match status" value="1"/>
</dbReference>
<dbReference type="AlphaFoldDB" id="A0A852ZUN8"/>
<organism evidence="8 9">
    <name type="scientific">Allostreptomyces psammosilenae</name>
    <dbReference type="NCBI Taxonomy" id="1892865"/>
    <lineage>
        <taxon>Bacteria</taxon>
        <taxon>Bacillati</taxon>
        <taxon>Actinomycetota</taxon>
        <taxon>Actinomycetes</taxon>
        <taxon>Kitasatosporales</taxon>
        <taxon>Streptomycetaceae</taxon>
        <taxon>Allostreptomyces</taxon>
    </lineage>
</organism>
<evidence type="ECO:0000313" key="9">
    <source>
        <dbReference type="Proteomes" id="UP000567795"/>
    </source>
</evidence>
<evidence type="ECO:0000313" key="8">
    <source>
        <dbReference type="EMBL" id="NYI05635.1"/>
    </source>
</evidence>
<keyword evidence="6 7" id="KW-0472">Membrane</keyword>
<dbReference type="InterPro" id="IPR007341">
    <property type="entry name" value="Transgly_assoc"/>
</dbReference>